<evidence type="ECO:0000256" key="4">
    <source>
        <dbReference type="ARBA" id="ARBA00023136"/>
    </source>
</evidence>
<dbReference type="Pfam" id="PF19277">
    <property type="entry name" value="GPAT_C"/>
    <property type="match status" value="1"/>
</dbReference>
<comment type="subcellular location">
    <subcellularLocation>
        <location evidence="1">Endomembrane system</location>
        <topology evidence="1">Peripheral membrane protein</topology>
    </subcellularLocation>
</comment>
<evidence type="ECO:0000256" key="3">
    <source>
        <dbReference type="ARBA" id="ARBA00022679"/>
    </source>
</evidence>
<dbReference type="Pfam" id="PF01553">
    <property type="entry name" value="Acyltransferase"/>
    <property type="match status" value="1"/>
</dbReference>
<dbReference type="SUPFAM" id="SSF69593">
    <property type="entry name" value="Glycerol-3-phosphate (1)-acyltransferase"/>
    <property type="match status" value="1"/>
</dbReference>
<protein>
    <submittedName>
        <fullName evidence="9">Dihydroxyacetone phosphate acyltransferase</fullName>
    </submittedName>
</protein>
<dbReference type="KEGG" id="sliu:111350679"/>
<keyword evidence="8" id="KW-1185">Reference proteome</keyword>
<dbReference type="AlphaFoldDB" id="A0A9J7IP23"/>
<dbReference type="GO" id="GO:0012505">
    <property type="term" value="C:endomembrane system"/>
    <property type="evidence" value="ECO:0007669"/>
    <property type="project" value="UniProtKB-SubCell"/>
</dbReference>
<dbReference type="GO" id="GO:0016287">
    <property type="term" value="F:glycerone-phosphate O-acyltransferase activity"/>
    <property type="evidence" value="ECO:0007669"/>
    <property type="project" value="TreeGrafter"/>
</dbReference>
<evidence type="ECO:0000256" key="1">
    <source>
        <dbReference type="ARBA" id="ARBA00004184"/>
    </source>
</evidence>
<dbReference type="PANTHER" id="PTHR12563:SF17">
    <property type="entry name" value="DIHYDROXYACETONE PHOSPHATE ACYLTRANSFERASE"/>
    <property type="match status" value="1"/>
</dbReference>
<dbReference type="SMART" id="SM00563">
    <property type="entry name" value="PlsC"/>
    <property type="match status" value="1"/>
</dbReference>
<dbReference type="GO" id="GO:0004366">
    <property type="term" value="F:glycerol-3-phosphate O-acyltransferase activity"/>
    <property type="evidence" value="ECO:0007669"/>
    <property type="project" value="TreeGrafter"/>
</dbReference>
<dbReference type="InterPro" id="IPR045520">
    <property type="entry name" value="GPAT/DHAPAT_C"/>
</dbReference>
<dbReference type="GO" id="GO:0008654">
    <property type="term" value="P:phospholipid biosynthetic process"/>
    <property type="evidence" value="ECO:0007669"/>
    <property type="project" value="TreeGrafter"/>
</dbReference>
<sequence length="687" mass="78544">MANIEPMSIRVGYADILEPRRKPGGIVGFMTRNWYPQQTMTLDKKYSPEDLKNMVANSLYMDSILESICSRTGATKEELQKQVHNFLEEMGLDKKVHVIRWMGVLFLKICFMMKIKMYVNEAAVFKLKSIMGNNPVLFLPTHRSYADFCLMTYLCYHFNIDFPAVAAGMDFYSMAVIGRRMRETGAFYIRRTLGGDELYAVTLKQYVKTVVAKHAAPIEFFLEGTRSRSNKSMPPKYGMLSMAMVPFFSHEVSDITIVPVNISYDRLMETTLFAYEHLGVPKPKESTGGFLKALHSLNDHFGNIYLNVGEPISAREFFKHNSQVLNSPETSKPLDLQAVTPEQFKQVQSLADYVITMQQKNTIITVSNLVALVLMQSLSVNRVLNIDQVYAEVEWFIDELGLLGAAVFMDIRGAVERILVVHQKIMKLDHERRLKLVIGNPTEMSDEVKNKMKGHILYPETMATAVSVIQLQLYVNPVLHYLVPAALTYLSVFCDPGRTTRVYSERVRHLRKMLSHEFFYLESDVKDKFEAAVDYCLNSDVLVYDAQRDTFTVGADLRKRWMLTWTMAPFVTTLHVTILMMMEQEGPIAEAEAVKIIQRKVEERIQPETGKWLGHPYSLSLEVARNCLRGLADIGALIKHRGDYIAYEKVHANLERSINLAVSVLHVIPVDYNNSRVVCNQRFQARL</sequence>
<dbReference type="PIRSF" id="PIRSF000437">
    <property type="entry name" value="GPAT_DHAPAT"/>
    <property type="match status" value="1"/>
</dbReference>
<name>A0A9J7IP23_SPOLT</name>
<dbReference type="GO" id="GO:0005778">
    <property type="term" value="C:peroxisomal membrane"/>
    <property type="evidence" value="ECO:0007669"/>
    <property type="project" value="TreeGrafter"/>
</dbReference>
<proteinExistence type="inferred from homology"/>
<comment type="similarity">
    <text evidence="2 6">Belongs to the GPAT/DAPAT family.</text>
</comment>
<evidence type="ECO:0000259" key="7">
    <source>
        <dbReference type="SMART" id="SM00563"/>
    </source>
</evidence>
<dbReference type="GO" id="GO:0019432">
    <property type="term" value="P:triglyceride biosynthetic process"/>
    <property type="evidence" value="ECO:0007669"/>
    <property type="project" value="TreeGrafter"/>
</dbReference>
<keyword evidence="4" id="KW-0472">Membrane</keyword>
<feature type="domain" description="Phospholipid/glycerol acyltransferase" evidence="7">
    <location>
        <begin position="136"/>
        <end position="265"/>
    </location>
</feature>
<dbReference type="CDD" id="cd07993">
    <property type="entry name" value="LPLAT_DHAPAT-like"/>
    <property type="match status" value="1"/>
</dbReference>
<dbReference type="Proteomes" id="UP000301870">
    <property type="component" value="Chromosome 11"/>
</dbReference>
<evidence type="ECO:0000313" key="8">
    <source>
        <dbReference type="Proteomes" id="UP000301870"/>
    </source>
</evidence>
<evidence type="ECO:0000256" key="2">
    <source>
        <dbReference type="ARBA" id="ARBA00007937"/>
    </source>
</evidence>
<dbReference type="CTD" id="119581197"/>
<dbReference type="InterPro" id="IPR022284">
    <property type="entry name" value="GPAT/DHAPAT"/>
</dbReference>
<keyword evidence="3 6" id="KW-0808">Transferase</keyword>
<dbReference type="OrthoDB" id="10255570at2759"/>
<dbReference type="PANTHER" id="PTHR12563">
    <property type="entry name" value="GLYCEROL-3-PHOSPHATE ACYLTRANSFERASE"/>
    <property type="match status" value="1"/>
</dbReference>
<organism evidence="8 9">
    <name type="scientific">Spodoptera litura</name>
    <name type="common">Asian cotton leafworm</name>
    <dbReference type="NCBI Taxonomy" id="69820"/>
    <lineage>
        <taxon>Eukaryota</taxon>
        <taxon>Metazoa</taxon>
        <taxon>Ecdysozoa</taxon>
        <taxon>Arthropoda</taxon>
        <taxon>Hexapoda</taxon>
        <taxon>Insecta</taxon>
        <taxon>Pterygota</taxon>
        <taxon>Neoptera</taxon>
        <taxon>Endopterygota</taxon>
        <taxon>Lepidoptera</taxon>
        <taxon>Glossata</taxon>
        <taxon>Ditrysia</taxon>
        <taxon>Noctuoidea</taxon>
        <taxon>Noctuidae</taxon>
        <taxon>Amphipyrinae</taxon>
        <taxon>Spodoptera</taxon>
    </lineage>
</organism>
<dbReference type="GeneID" id="111350679"/>
<dbReference type="InterPro" id="IPR041728">
    <property type="entry name" value="GPAT/DHAPAT_LPLAT"/>
</dbReference>
<dbReference type="GO" id="GO:0031966">
    <property type="term" value="C:mitochondrial membrane"/>
    <property type="evidence" value="ECO:0007669"/>
    <property type="project" value="TreeGrafter"/>
</dbReference>
<dbReference type="RefSeq" id="XP_022818090.1">
    <property type="nucleotide sequence ID" value="XM_022962322.1"/>
</dbReference>
<evidence type="ECO:0000256" key="5">
    <source>
        <dbReference type="ARBA" id="ARBA00023315"/>
    </source>
</evidence>
<gene>
    <name evidence="9" type="primary">LOC111350679</name>
</gene>
<evidence type="ECO:0000313" key="9">
    <source>
        <dbReference type="RefSeq" id="XP_022818090.1"/>
    </source>
</evidence>
<dbReference type="GO" id="GO:0006631">
    <property type="term" value="P:fatty acid metabolic process"/>
    <property type="evidence" value="ECO:0007669"/>
    <property type="project" value="TreeGrafter"/>
</dbReference>
<reference evidence="9" key="1">
    <citation type="submission" date="2025-08" db="UniProtKB">
        <authorList>
            <consortium name="RefSeq"/>
        </authorList>
    </citation>
    <scope>IDENTIFICATION</scope>
    <source>
        <strain evidence="9">Ishihara</strain>
        <tissue evidence="9">Whole body</tissue>
    </source>
</reference>
<dbReference type="InterPro" id="IPR002123">
    <property type="entry name" value="Plipid/glycerol_acylTrfase"/>
</dbReference>
<keyword evidence="5 6" id="KW-0012">Acyltransferase</keyword>
<accession>A0A9J7IP23</accession>
<evidence type="ECO:0000256" key="6">
    <source>
        <dbReference type="PIRNR" id="PIRNR000437"/>
    </source>
</evidence>
<dbReference type="GO" id="GO:0008611">
    <property type="term" value="P:ether lipid biosynthetic process"/>
    <property type="evidence" value="ECO:0007669"/>
    <property type="project" value="TreeGrafter"/>
</dbReference>